<dbReference type="SUPFAM" id="SSF54236">
    <property type="entry name" value="Ubiquitin-like"/>
    <property type="match status" value="1"/>
</dbReference>
<dbReference type="SUPFAM" id="SSF46934">
    <property type="entry name" value="UBA-like"/>
    <property type="match status" value="1"/>
</dbReference>
<dbReference type="PANTHER" id="PTHR23322:SF6">
    <property type="entry name" value="UBX DOMAIN-CONTAINING PROTEIN 7"/>
    <property type="match status" value="1"/>
</dbReference>
<dbReference type="GO" id="GO:0005634">
    <property type="term" value="C:nucleus"/>
    <property type="evidence" value="ECO:0007669"/>
    <property type="project" value="TreeGrafter"/>
</dbReference>
<dbReference type="GO" id="GO:0043161">
    <property type="term" value="P:proteasome-mediated ubiquitin-dependent protein catabolic process"/>
    <property type="evidence" value="ECO:0007669"/>
    <property type="project" value="TreeGrafter"/>
</dbReference>
<feature type="compositionally biased region" description="Basic residues" evidence="2">
    <location>
        <begin position="233"/>
        <end position="248"/>
    </location>
</feature>
<accession>A0AAW1IKB6</accession>
<evidence type="ECO:0000259" key="3">
    <source>
        <dbReference type="PROSITE" id="PS50033"/>
    </source>
</evidence>
<feature type="region of interest" description="Disordered" evidence="2">
    <location>
        <begin position="274"/>
        <end position="301"/>
    </location>
</feature>
<evidence type="ECO:0000256" key="1">
    <source>
        <dbReference type="ARBA" id="ARBA00022786"/>
    </source>
</evidence>
<dbReference type="InterPro" id="IPR029071">
    <property type="entry name" value="Ubiquitin-like_domsf"/>
</dbReference>
<dbReference type="SUPFAM" id="SSF52833">
    <property type="entry name" value="Thioredoxin-like"/>
    <property type="match status" value="1"/>
</dbReference>
<dbReference type="InterPro" id="IPR036249">
    <property type="entry name" value="Thioredoxin-like_sf"/>
</dbReference>
<name>A0AAW1IKB6_SAPOF</name>
<dbReference type="AlphaFoldDB" id="A0AAW1IKB6"/>
<dbReference type="Proteomes" id="UP001443914">
    <property type="component" value="Unassembled WGS sequence"/>
</dbReference>
<feature type="region of interest" description="Disordered" evidence="2">
    <location>
        <begin position="231"/>
        <end position="256"/>
    </location>
</feature>
<proteinExistence type="predicted"/>
<dbReference type="InterPro" id="IPR003903">
    <property type="entry name" value="UIM_dom"/>
</dbReference>
<feature type="domain" description="UBX" evidence="3">
    <location>
        <begin position="300"/>
        <end position="380"/>
    </location>
</feature>
<dbReference type="PROSITE" id="PS50033">
    <property type="entry name" value="UBX"/>
    <property type="match status" value="1"/>
</dbReference>
<dbReference type="Gene3D" id="3.40.30.10">
    <property type="entry name" value="Glutaredoxin"/>
    <property type="match status" value="1"/>
</dbReference>
<dbReference type="SMART" id="SM00594">
    <property type="entry name" value="UAS"/>
    <property type="match status" value="1"/>
</dbReference>
<dbReference type="PANTHER" id="PTHR23322">
    <property type="entry name" value="FAS-ASSOCIATED PROTEIN"/>
    <property type="match status" value="1"/>
</dbReference>
<dbReference type="CDD" id="cd01767">
    <property type="entry name" value="UBX"/>
    <property type="match status" value="1"/>
</dbReference>
<keyword evidence="1" id="KW-0833">Ubl conjugation pathway</keyword>
<dbReference type="GO" id="GO:0043130">
    <property type="term" value="F:ubiquitin binding"/>
    <property type="evidence" value="ECO:0007669"/>
    <property type="project" value="TreeGrafter"/>
</dbReference>
<dbReference type="Pfam" id="PF00789">
    <property type="entry name" value="UBX"/>
    <property type="match status" value="1"/>
</dbReference>
<comment type="caution">
    <text evidence="4">The sequence shown here is derived from an EMBL/GenBank/DDBJ whole genome shotgun (WGS) entry which is preliminary data.</text>
</comment>
<evidence type="ECO:0000313" key="5">
    <source>
        <dbReference type="Proteomes" id="UP001443914"/>
    </source>
</evidence>
<dbReference type="InterPro" id="IPR050730">
    <property type="entry name" value="UBX_domain-protein"/>
</dbReference>
<dbReference type="EMBL" id="JBDFQZ010000009">
    <property type="protein sequence ID" value="KAK9690537.1"/>
    <property type="molecule type" value="Genomic_DNA"/>
</dbReference>
<dbReference type="Gene3D" id="1.10.8.10">
    <property type="entry name" value="DNA helicase RuvA subunit, C-terminal domain"/>
    <property type="match status" value="1"/>
</dbReference>
<organism evidence="4 5">
    <name type="scientific">Saponaria officinalis</name>
    <name type="common">Common soapwort</name>
    <name type="synonym">Lychnis saponaria</name>
    <dbReference type="NCBI Taxonomy" id="3572"/>
    <lineage>
        <taxon>Eukaryota</taxon>
        <taxon>Viridiplantae</taxon>
        <taxon>Streptophyta</taxon>
        <taxon>Embryophyta</taxon>
        <taxon>Tracheophyta</taxon>
        <taxon>Spermatophyta</taxon>
        <taxon>Magnoliopsida</taxon>
        <taxon>eudicotyledons</taxon>
        <taxon>Gunneridae</taxon>
        <taxon>Pentapetalae</taxon>
        <taxon>Caryophyllales</taxon>
        <taxon>Caryophyllaceae</taxon>
        <taxon>Caryophylleae</taxon>
        <taxon>Saponaria</taxon>
    </lineage>
</organism>
<dbReference type="PROSITE" id="PS50330">
    <property type="entry name" value="UIM"/>
    <property type="match status" value="1"/>
</dbReference>
<dbReference type="Pfam" id="PF13899">
    <property type="entry name" value="Thioredoxin_7"/>
    <property type="match status" value="1"/>
</dbReference>
<reference evidence="4" key="1">
    <citation type="submission" date="2024-03" db="EMBL/GenBank/DDBJ databases">
        <title>WGS assembly of Saponaria officinalis var. Norfolk2.</title>
        <authorList>
            <person name="Jenkins J."/>
            <person name="Shu S."/>
            <person name="Grimwood J."/>
            <person name="Barry K."/>
            <person name="Goodstein D."/>
            <person name="Schmutz J."/>
            <person name="Leebens-Mack J."/>
            <person name="Osbourn A."/>
        </authorList>
    </citation>
    <scope>NUCLEOTIDE SEQUENCE [LARGE SCALE GENOMIC DNA]</scope>
    <source>
        <strain evidence="4">JIC</strain>
    </source>
</reference>
<protein>
    <recommendedName>
        <fullName evidence="3">UBX domain-containing protein</fullName>
    </recommendedName>
</protein>
<dbReference type="InterPro" id="IPR009060">
    <property type="entry name" value="UBA-like_sf"/>
</dbReference>
<keyword evidence="5" id="KW-1185">Reference proteome</keyword>
<dbReference type="CDD" id="cd02958">
    <property type="entry name" value="UAS"/>
    <property type="match status" value="1"/>
</dbReference>
<gene>
    <name evidence="4" type="ORF">RND81_09G135700</name>
</gene>
<dbReference type="CDD" id="cd14273">
    <property type="entry name" value="UBA_TAP-C_like"/>
    <property type="match status" value="1"/>
</dbReference>
<dbReference type="Pfam" id="PF14555">
    <property type="entry name" value="UBA_4"/>
    <property type="match status" value="1"/>
</dbReference>
<evidence type="ECO:0000313" key="4">
    <source>
        <dbReference type="EMBL" id="KAK9690537.1"/>
    </source>
</evidence>
<dbReference type="InterPro" id="IPR001012">
    <property type="entry name" value="UBX_dom"/>
</dbReference>
<evidence type="ECO:0000256" key="2">
    <source>
        <dbReference type="SAM" id="MobiDB-lite"/>
    </source>
</evidence>
<dbReference type="InterPro" id="IPR006577">
    <property type="entry name" value="UAS"/>
</dbReference>
<dbReference type="Gene3D" id="3.10.20.90">
    <property type="entry name" value="Phosphatidylinositol 3-kinase Catalytic Subunit, Chain A, domain 1"/>
    <property type="match status" value="1"/>
</dbReference>
<sequence length="382" mass="42986">MEGILSRNDKQKHRMVSSFLDIAVGQTTDTARQFLEATSWKLEEAIQLFYAGNEGGDDVRPPLPVKRETLYDDAMLYEARNFEEENKHRGNVWSSGPSTAESSEDKLAALYRAPLELVYEGTFEKAKLAAAADNKWLVANLQSITEFCSHMLNRDTWANNLVAQTIKTNFIFWQVYDDANEGKKVCNYYEIESAPVVLVIDPVTGQKMRSWYGMVQPDRLLEDLLPFTEGGPKTHHRSVSNKRPRRSAAVKTNEEDEELQRALAASMEGLQQLSVEPDVEGSSSMKKPVYPPLPEEPKADRNLSCRVGVRLPDGRRVQRNFLHADPIQLLWSFCSSQLGESETRPFRLTTAIPGASKALEYDSGLTFQESGLSNSMISVTWA</sequence>